<gene>
    <name evidence="3" type="ORF">K489DRAFT_175860</name>
</gene>
<reference evidence="3" key="1">
    <citation type="submission" date="2020-01" db="EMBL/GenBank/DDBJ databases">
        <authorList>
            <consortium name="DOE Joint Genome Institute"/>
            <person name="Haridas S."/>
            <person name="Albert R."/>
            <person name="Binder M."/>
            <person name="Bloem J."/>
            <person name="Labutti K."/>
            <person name="Salamov A."/>
            <person name="Andreopoulos B."/>
            <person name="Baker S.E."/>
            <person name="Barry K."/>
            <person name="Bills G."/>
            <person name="Bluhm B.H."/>
            <person name="Cannon C."/>
            <person name="Castanera R."/>
            <person name="Culley D.E."/>
            <person name="Daum C."/>
            <person name="Ezra D."/>
            <person name="Gonzalez J.B."/>
            <person name="Henrissat B."/>
            <person name="Kuo A."/>
            <person name="Liang C."/>
            <person name="Lipzen A."/>
            <person name="Lutzoni F."/>
            <person name="Magnuson J."/>
            <person name="Mondo S."/>
            <person name="Nolan M."/>
            <person name="Ohm R."/>
            <person name="Pangilinan J."/>
            <person name="Park H.-J."/>
            <person name="Ramirez L."/>
            <person name="Alfaro M."/>
            <person name="Sun H."/>
            <person name="Tritt A."/>
            <person name="Yoshinaga Y."/>
            <person name="Zwiers L.-H."/>
            <person name="Turgeon B.G."/>
            <person name="Goodwin S.B."/>
            <person name="Spatafora J.W."/>
            <person name="Crous P.W."/>
            <person name="Grigoriev I.V."/>
        </authorList>
    </citation>
    <scope>NUCLEOTIDE SEQUENCE</scope>
    <source>
        <strain evidence="3">CBS 342.82</strain>
    </source>
</reference>
<sequence>MYYSPGGHDSTPRSSVTSTVHPVLPKHPKTFHRLLITSRPPIPPSGVHALLYMRSFMNAQMRACRKHDMYIYTHGMDLLQQEARQIDHTTGYTSMMRCGCHGPHHSNCVTPTIATTRPRRTNVLTGELSFNTQSWARFLQKACIHVPCTPGDRPCRRTCIHSPRWESLRCGRGSLDRASPSRKVNRNPTGEEDSGSMLLCCIFTCVSACAPASASASVPLRWASIGCSSVGGQPCGKSLPAHRASRALPTRYCPEHCERETRA</sequence>
<reference evidence="3" key="2">
    <citation type="submission" date="2020-04" db="EMBL/GenBank/DDBJ databases">
        <authorList>
            <consortium name="NCBI Genome Project"/>
        </authorList>
    </citation>
    <scope>NUCLEOTIDE SEQUENCE</scope>
    <source>
        <strain evidence="3">CBS 342.82</strain>
    </source>
</reference>
<dbReference type="RefSeq" id="XP_033461202.1">
    <property type="nucleotide sequence ID" value="XM_033599407.1"/>
</dbReference>
<organism evidence="3">
    <name type="scientific">Dissoconium aciculare CBS 342.82</name>
    <dbReference type="NCBI Taxonomy" id="1314786"/>
    <lineage>
        <taxon>Eukaryota</taxon>
        <taxon>Fungi</taxon>
        <taxon>Dikarya</taxon>
        <taxon>Ascomycota</taxon>
        <taxon>Pezizomycotina</taxon>
        <taxon>Dothideomycetes</taxon>
        <taxon>Dothideomycetidae</taxon>
        <taxon>Mycosphaerellales</taxon>
        <taxon>Dissoconiaceae</taxon>
        <taxon>Dissoconium</taxon>
    </lineage>
</organism>
<dbReference type="GeneID" id="54357206"/>
<evidence type="ECO:0000313" key="2">
    <source>
        <dbReference type="Proteomes" id="UP000504637"/>
    </source>
</evidence>
<accession>A0A6J3M7Y5</accession>
<dbReference type="AlphaFoldDB" id="A0A6J3M7Y5"/>
<reference evidence="3" key="3">
    <citation type="submission" date="2025-08" db="UniProtKB">
        <authorList>
            <consortium name="RefSeq"/>
        </authorList>
    </citation>
    <scope>IDENTIFICATION</scope>
    <source>
        <strain evidence="3">CBS 342.82</strain>
    </source>
</reference>
<proteinExistence type="predicted"/>
<evidence type="ECO:0000313" key="3">
    <source>
        <dbReference type="RefSeq" id="XP_033461202.1"/>
    </source>
</evidence>
<keyword evidence="2" id="KW-1185">Reference proteome</keyword>
<feature type="region of interest" description="Disordered" evidence="1">
    <location>
        <begin position="1"/>
        <end position="24"/>
    </location>
</feature>
<name>A0A6J3M7Y5_9PEZI</name>
<protein>
    <submittedName>
        <fullName evidence="3">Uncharacterized protein</fullName>
    </submittedName>
</protein>
<dbReference type="Proteomes" id="UP000504637">
    <property type="component" value="Unplaced"/>
</dbReference>
<evidence type="ECO:0000256" key="1">
    <source>
        <dbReference type="SAM" id="MobiDB-lite"/>
    </source>
</evidence>